<evidence type="ECO:0000256" key="1">
    <source>
        <dbReference type="ARBA" id="ARBA00004604"/>
    </source>
</evidence>
<name>A0A1A8WUT8_PLAOA</name>
<dbReference type="CDD" id="cd22392">
    <property type="entry name" value="KH-I_PNO1_rpt2"/>
    <property type="match status" value="1"/>
</dbReference>
<dbReference type="EMBL" id="FLQV01000618">
    <property type="protein sequence ID" value="SBS96722.1"/>
    <property type="molecule type" value="Genomic_DNA"/>
</dbReference>
<dbReference type="EMBL" id="FLQU01000485">
    <property type="protein sequence ID" value="SBS86326.1"/>
    <property type="molecule type" value="Genomic_DNA"/>
</dbReference>
<dbReference type="GO" id="GO:0005730">
    <property type="term" value="C:nucleolus"/>
    <property type="evidence" value="ECO:0007669"/>
    <property type="project" value="UniProtKB-SubCell"/>
</dbReference>
<organism evidence="8 9">
    <name type="scientific">Plasmodium ovale curtisi</name>
    <dbReference type="NCBI Taxonomy" id="864141"/>
    <lineage>
        <taxon>Eukaryota</taxon>
        <taxon>Sar</taxon>
        <taxon>Alveolata</taxon>
        <taxon>Apicomplexa</taxon>
        <taxon>Aconoidasida</taxon>
        <taxon>Haemosporida</taxon>
        <taxon>Plasmodiidae</taxon>
        <taxon>Plasmodium</taxon>
        <taxon>Plasmodium (Plasmodium)</taxon>
    </lineage>
</organism>
<dbReference type="Pfam" id="PF22891">
    <property type="entry name" value="KH_PNO1_2nd"/>
    <property type="match status" value="1"/>
</dbReference>
<evidence type="ECO:0000259" key="6">
    <source>
        <dbReference type="SMART" id="SM00322"/>
    </source>
</evidence>
<reference evidence="8" key="2">
    <citation type="submission" date="2016-05" db="EMBL/GenBank/DDBJ databases">
        <authorList>
            <person name="Lavstsen T."/>
            <person name="Jespersen J.S."/>
        </authorList>
    </citation>
    <scope>NUCLEOTIDE SEQUENCE [LARGE SCALE GENOMIC DNA]</scope>
</reference>
<dbReference type="FunFam" id="3.30.1370.10:FF:000009">
    <property type="entry name" value="RNA-binding protein PNO1"/>
    <property type="match status" value="1"/>
</dbReference>
<evidence type="ECO:0000256" key="2">
    <source>
        <dbReference type="ARBA" id="ARBA00007515"/>
    </source>
</evidence>
<dbReference type="Gene3D" id="3.30.1370.10">
    <property type="entry name" value="K Homology domain, type 1"/>
    <property type="match status" value="1"/>
</dbReference>
<dbReference type="Pfam" id="PF00149">
    <property type="entry name" value="Metallophos"/>
    <property type="match status" value="1"/>
</dbReference>
<evidence type="ECO:0000313" key="10">
    <source>
        <dbReference type="Proteomes" id="UP000078560"/>
    </source>
</evidence>
<dbReference type="InterPro" id="IPR055211">
    <property type="entry name" value="KH_PNO1_2nd"/>
</dbReference>
<dbReference type="SUPFAM" id="SSF54791">
    <property type="entry name" value="Eukaryotic type KH-domain (KH-domain type I)"/>
    <property type="match status" value="1"/>
</dbReference>
<keyword evidence="3" id="KW-0694">RNA-binding</keyword>
<evidence type="ECO:0000256" key="3">
    <source>
        <dbReference type="ARBA" id="ARBA00022884"/>
    </source>
</evidence>
<dbReference type="SUPFAM" id="SSF56300">
    <property type="entry name" value="Metallo-dependent phosphatases"/>
    <property type="match status" value="1"/>
</dbReference>
<dbReference type="InterPro" id="IPR004087">
    <property type="entry name" value="KH_dom"/>
</dbReference>
<dbReference type="Proteomes" id="UP000078560">
    <property type="component" value="Unassembled WGS sequence"/>
</dbReference>
<feature type="compositionally biased region" description="Polar residues" evidence="5">
    <location>
        <begin position="1"/>
        <end position="11"/>
    </location>
</feature>
<evidence type="ECO:0000256" key="5">
    <source>
        <dbReference type="SAM" id="MobiDB-lite"/>
    </source>
</evidence>
<sequence>MITKISNSHASSMGKEEKLTDKVEKKMNNSENKRQVLTMENIMEEKEGEKKTKVINKFIFKQNKKKEENLVSKQEMRVIGVPKQRIHAVKKNWYDLIKPIVTHLKLEIRMNKDKIEIRTCDLTEDKNNLQKSSDYIKAYLIGFSIEDALALLRIEDLYIESFEIKDVKILKGDHLSRCIGRICGSNGSTKYAIENATKTRIVIAGEKIHILGSFNNIKMARYSICSLILGSTQGKIFNKLNILAKRLKERLARVGGTDVHVDVDDVGRLRCLPRERTDGGNFLCRCVYTISNLLFLSIKYMCIDITPFLYQSHIYYNNLIVRGKSFVGVRVVYICIEFRLSLHPSYGMFTRHFCQGICFPQDVSGGGRNVPTEVRPTKQSACSASMRISPIGRMTWGVKACALLLLYGITAKNVETANMSKNDFVFKNLAIDKKKLDSSYFQTYDNIQWDGKIIAIGDIHGDIESLKLILRHANLVNEKDEWIGENVLLVQVGDVLDRGIYGPLIYDYLFQLQKDAIHKKSKIILILGNHEQLNLCGYFDYVNRKEVEMFFQNNYHYRFYNFVHENGEYYKKLIRLPPIVKVNNIIFTHAGLSYTMSKFNINTICLKTRLQIENGCKLLNYDKSHNYLSREGVLWHDVISRKVQTNQKEGCSDLRKILKKYNSKRLVVGHTKQLSHTIRSFCNNRYFLIDTGMSLFMNSGQPFPNYLLIEDGKVKSVQLIVYQKNKKKECPTMEISLTSPQETSYCIDERLRTLANART</sequence>
<feature type="domain" description="K Homology" evidence="6">
    <location>
        <begin position="161"/>
        <end position="229"/>
    </location>
</feature>
<evidence type="ECO:0000313" key="9">
    <source>
        <dbReference type="Proteomes" id="UP000078546"/>
    </source>
</evidence>
<dbReference type="CDD" id="cd22391">
    <property type="entry name" value="KH-I_PNO1_rpt1"/>
    <property type="match status" value="1"/>
</dbReference>
<dbReference type="InterPro" id="IPR004843">
    <property type="entry name" value="Calcineurin-like_PHP"/>
</dbReference>
<dbReference type="SMART" id="SM00322">
    <property type="entry name" value="KH"/>
    <property type="match status" value="1"/>
</dbReference>
<dbReference type="InterPro" id="IPR029052">
    <property type="entry name" value="Metallo-depent_PP-like"/>
</dbReference>
<comment type="similarity">
    <text evidence="2">Belongs to the PNO1 family.</text>
</comment>
<evidence type="ECO:0000313" key="7">
    <source>
        <dbReference type="EMBL" id="SBS86326.1"/>
    </source>
</evidence>
<dbReference type="InterPro" id="IPR055212">
    <property type="entry name" value="KH-I_PNO1_first"/>
</dbReference>
<keyword evidence="4" id="KW-0539">Nucleus</keyword>
<dbReference type="PANTHER" id="PTHR12826">
    <property type="entry name" value="RIBONUCLEASE Y"/>
    <property type="match status" value="1"/>
</dbReference>
<feature type="compositionally biased region" description="Basic and acidic residues" evidence="5">
    <location>
        <begin position="14"/>
        <end position="33"/>
    </location>
</feature>
<proteinExistence type="inferred from homology"/>
<evidence type="ECO:0000313" key="8">
    <source>
        <dbReference type="EMBL" id="SBS96722.1"/>
    </source>
</evidence>
<dbReference type="Gene3D" id="3.60.21.10">
    <property type="match status" value="1"/>
</dbReference>
<comment type="subcellular location">
    <subcellularLocation>
        <location evidence="1">Nucleus</location>
        <location evidence="1">Nucleolus</location>
    </subcellularLocation>
</comment>
<dbReference type="PANTHER" id="PTHR12826:SF13">
    <property type="entry name" value="RNA-BINDING PROTEIN PNO1"/>
    <property type="match status" value="1"/>
</dbReference>
<dbReference type="InterPro" id="IPR036612">
    <property type="entry name" value="KH_dom_type_1_sf"/>
</dbReference>
<dbReference type="AlphaFoldDB" id="A0A1A8WUT8"/>
<dbReference type="GO" id="GO:0003723">
    <property type="term" value="F:RNA binding"/>
    <property type="evidence" value="ECO:0007669"/>
    <property type="project" value="UniProtKB-KW"/>
</dbReference>
<accession>A0A1A8WUT8</accession>
<evidence type="ECO:0000256" key="4">
    <source>
        <dbReference type="ARBA" id="ARBA00023242"/>
    </source>
</evidence>
<feature type="region of interest" description="Disordered" evidence="5">
    <location>
        <begin position="1"/>
        <end position="33"/>
    </location>
</feature>
<protein>
    <submittedName>
        <fullName evidence="8">Shewanella-like protein phosphatase 1, putative</fullName>
    </submittedName>
</protein>
<gene>
    <name evidence="8" type="ORF">POVCU1_033640</name>
    <name evidence="7" type="ORF">POVCU2_0036570</name>
</gene>
<reference evidence="9 10" key="1">
    <citation type="submission" date="2016-05" db="EMBL/GenBank/DDBJ databases">
        <authorList>
            <person name="Naeem Raeece"/>
        </authorList>
    </citation>
    <scope>NUCLEOTIDE SEQUENCE [LARGE SCALE GENOMIC DNA]</scope>
</reference>
<dbReference type="Proteomes" id="UP000078546">
    <property type="component" value="Unassembled WGS sequence"/>
</dbReference>
<dbReference type="GO" id="GO:0016787">
    <property type="term" value="F:hydrolase activity"/>
    <property type="evidence" value="ECO:0007669"/>
    <property type="project" value="InterPro"/>
</dbReference>